<dbReference type="PROSITE" id="PS51900">
    <property type="entry name" value="CB"/>
    <property type="match status" value="1"/>
</dbReference>
<dbReference type="GO" id="GO:0015074">
    <property type="term" value="P:DNA integration"/>
    <property type="evidence" value="ECO:0007669"/>
    <property type="project" value="UniProtKB-KW"/>
</dbReference>
<dbReference type="NCBIfam" id="TIGR02249">
    <property type="entry name" value="integrase_gron"/>
    <property type="match status" value="1"/>
</dbReference>
<keyword evidence="4" id="KW-0233">DNA recombination</keyword>
<comment type="similarity">
    <text evidence="1">Belongs to the 'phage' integrase family.</text>
</comment>
<comment type="caution">
    <text evidence="9">The sequence shown here is derived from an EMBL/GenBank/DDBJ whole genome shotgun (WGS) entry which is preliminary data.</text>
</comment>
<protein>
    <submittedName>
        <fullName evidence="9">Integron integrase</fullName>
    </submittedName>
</protein>
<dbReference type="GO" id="GO:0006310">
    <property type="term" value="P:DNA recombination"/>
    <property type="evidence" value="ECO:0007669"/>
    <property type="project" value="UniProtKB-KW"/>
</dbReference>
<keyword evidence="2" id="KW-0229">DNA integration</keyword>
<dbReference type="Pfam" id="PF00589">
    <property type="entry name" value="Phage_integrase"/>
    <property type="match status" value="1"/>
</dbReference>
<evidence type="ECO:0000259" key="8">
    <source>
        <dbReference type="PROSITE" id="PS51900"/>
    </source>
</evidence>
<accession>A0AAW7X6P5</accession>
<reference evidence="9" key="1">
    <citation type="submission" date="2023-07" db="EMBL/GenBank/DDBJ databases">
        <title>Genome content predicts the carbon catabolic preferences of heterotrophic bacteria.</title>
        <authorList>
            <person name="Gralka M."/>
        </authorList>
    </citation>
    <scope>NUCLEOTIDE SEQUENCE</scope>
    <source>
        <strain evidence="9">I3M17_2</strain>
    </source>
</reference>
<dbReference type="RefSeq" id="WP_303493162.1">
    <property type="nucleotide sequence ID" value="NZ_JAUOPB010000009.1"/>
</dbReference>
<dbReference type="AlphaFoldDB" id="A0AAW7X6P5"/>
<dbReference type="Gene3D" id="1.10.443.10">
    <property type="entry name" value="Intergrase catalytic core"/>
    <property type="match status" value="1"/>
</dbReference>
<dbReference type="Proteomes" id="UP001169760">
    <property type="component" value="Unassembled WGS sequence"/>
</dbReference>
<evidence type="ECO:0000256" key="4">
    <source>
        <dbReference type="ARBA" id="ARBA00023172"/>
    </source>
</evidence>
<dbReference type="InterPro" id="IPR050090">
    <property type="entry name" value="Tyrosine_recombinase_XerCD"/>
</dbReference>
<dbReference type="InterPro" id="IPR004107">
    <property type="entry name" value="Integrase_SAM-like_N"/>
</dbReference>
<evidence type="ECO:0000256" key="6">
    <source>
        <dbReference type="SAM" id="MobiDB-lite"/>
    </source>
</evidence>
<evidence type="ECO:0000313" key="9">
    <source>
        <dbReference type="EMBL" id="MDO6423510.1"/>
    </source>
</evidence>
<dbReference type="GO" id="GO:0003677">
    <property type="term" value="F:DNA binding"/>
    <property type="evidence" value="ECO:0007669"/>
    <property type="project" value="UniProtKB-UniRule"/>
</dbReference>
<evidence type="ECO:0000256" key="3">
    <source>
        <dbReference type="ARBA" id="ARBA00023125"/>
    </source>
</evidence>
<dbReference type="InterPro" id="IPR002104">
    <property type="entry name" value="Integrase_catalytic"/>
</dbReference>
<dbReference type="Gene3D" id="1.10.150.130">
    <property type="match status" value="1"/>
</dbReference>
<dbReference type="EMBL" id="JAUOPB010000009">
    <property type="protein sequence ID" value="MDO6423510.1"/>
    <property type="molecule type" value="Genomic_DNA"/>
</dbReference>
<sequence length="373" mass="42513">MRDVRGNLPDNPIRLFDKLRAHMRGRQLAYKTEKTYCYWIADFIRFNNMVHPDELTPEHVDTYLSSLATKRNCSVNSQKTALNALSYLFKRYLKRELGDLAYTPSSKHKKLPTVFSHDEAMRVISHLQGVHQVLVMLMYGSGLRVMEAVRLRVQDVDFANECLMIRESKGLKWRRTLLPKSLVKPLTIYRDIALARHKADLADGYGSVYLPNALNVKYPNASKEPAWQYMFPANHLAKDPRSGILRRHHMGEQSVQRVVKTALKEACIYKKAGCHTFRHSFATNLLRAGTDIRNIQEMLGHTDISTTQIYTHVVGVQERGVTSPLDTAGTVFIANQRLARKLDDQNKNEQADTTPSPTPPTKVRELAPLYAVA</sequence>
<dbReference type="InterPro" id="IPR011010">
    <property type="entry name" value="DNA_brk_join_enz"/>
</dbReference>
<dbReference type="InterPro" id="IPR011946">
    <property type="entry name" value="Integrase_integron-type"/>
</dbReference>
<dbReference type="Pfam" id="PF13495">
    <property type="entry name" value="Phage_int_SAM_4"/>
    <property type="match status" value="1"/>
</dbReference>
<keyword evidence="3 5" id="KW-0238">DNA-binding</keyword>
<evidence type="ECO:0000313" key="10">
    <source>
        <dbReference type="Proteomes" id="UP001169760"/>
    </source>
</evidence>
<feature type="domain" description="Core-binding (CB)" evidence="8">
    <location>
        <begin position="10"/>
        <end position="93"/>
    </location>
</feature>
<dbReference type="PANTHER" id="PTHR30349:SF64">
    <property type="entry name" value="PROPHAGE INTEGRASE INTD-RELATED"/>
    <property type="match status" value="1"/>
</dbReference>
<evidence type="ECO:0000256" key="2">
    <source>
        <dbReference type="ARBA" id="ARBA00022908"/>
    </source>
</evidence>
<evidence type="ECO:0000256" key="5">
    <source>
        <dbReference type="PROSITE-ProRule" id="PRU01248"/>
    </source>
</evidence>
<evidence type="ECO:0000259" key="7">
    <source>
        <dbReference type="PROSITE" id="PS51898"/>
    </source>
</evidence>
<proteinExistence type="inferred from homology"/>
<dbReference type="InterPro" id="IPR010998">
    <property type="entry name" value="Integrase_recombinase_N"/>
</dbReference>
<dbReference type="SUPFAM" id="SSF56349">
    <property type="entry name" value="DNA breaking-rejoining enzymes"/>
    <property type="match status" value="1"/>
</dbReference>
<dbReference type="PROSITE" id="PS51898">
    <property type="entry name" value="TYR_RECOMBINASE"/>
    <property type="match status" value="1"/>
</dbReference>
<organism evidence="9 10">
    <name type="scientific">Saccharophagus degradans</name>
    <dbReference type="NCBI Taxonomy" id="86304"/>
    <lineage>
        <taxon>Bacteria</taxon>
        <taxon>Pseudomonadati</taxon>
        <taxon>Pseudomonadota</taxon>
        <taxon>Gammaproteobacteria</taxon>
        <taxon>Cellvibrionales</taxon>
        <taxon>Cellvibrionaceae</taxon>
        <taxon>Saccharophagus</taxon>
    </lineage>
</organism>
<gene>
    <name evidence="9" type="ORF">Q4521_13600</name>
</gene>
<dbReference type="PANTHER" id="PTHR30349">
    <property type="entry name" value="PHAGE INTEGRASE-RELATED"/>
    <property type="match status" value="1"/>
</dbReference>
<dbReference type="InterPro" id="IPR044068">
    <property type="entry name" value="CB"/>
</dbReference>
<feature type="region of interest" description="Disordered" evidence="6">
    <location>
        <begin position="342"/>
        <end position="362"/>
    </location>
</feature>
<evidence type="ECO:0000256" key="1">
    <source>
        <dbReference type="ARBA" id="ARBA00008857"/>
    </source>
</evidence>
<dbReference type="InterPro" id="IPR013762">
    <property type="entry name" value="Integrase-like_cat_sf"/>
</dbReference>
<name>A0AAW7X6P5_9GAMM</name>
<feature type="domain" description="Tyr recombinase" evidence="7">
    <location>
        <begin position="110"/>
        <end position="323"/>
    </location>
</feature>